<dbReference type="RefSeq" id="WP_014245051.1">
    <property type="nucleotide sequence ID" value="NC_016620.1"/>
</dbReference>
<evidence type="ECO:0000313" key="2">
    <source>
        <dbReference type="EMBL" id="CBW27274.1"/>
    </source>
</evidence>
<dbReference type="PANTHER" id="PTHR43792:SF1">
    <property type="entry name" value="N-ACETYLTRANSFERASE DOMAIN-CONTAINING PROTEIN"/>
    <property type="match status" value="1"/>
</dbReference>
<protein>
    <submittedName>
        <fullName evidence="2">Acetyl transferase</fullName>
    </submittedName>
</protein>
<dbReference type="InterPro" id="IPR016181">
    <property type="entry name" value="Acyl_CoA_acyltransferase"/>
</dbReference>
<dbReference type="PROSITE" id="PS51186">
    <property type="entry name" value="GNAT"/>
    <property type="match status" value="1"/>
</dbReference>
<dbReference type="Pfam" id="PF13302">
    <property type="entry name" value="Acetyltransf_3"/>
    <property type="match status" value="1"/>
</dbReference>
<proteinExistence type="predicted"/>
<dbReference type="Gene3D" id="3.40.630.30">
    <property type="match status" value="1"/>
</dbReference>
<dbReference type="Proteomes" id="UP000008963">
    <property type="component" value="Chromosome"/>
</dbReference>
<evidence type="ECO:0000313" key="3">
    <source>
        <dbReference type="Proteomes" id="UP000008963"/>
    </source>
</evidence>
<organism evidence="2 3">
    <name type="scientific">Halobacteriovorax marinus (strain ATCC BAA-682 / DSM 15412 / SJ)</name>
    <name type="common">Bacteriovorax marinus</name>
    <dbReference type="NCBI Taxonomy" id="862908"/>
    <lineage>
        <taxon>Bacteria</taxon>
        <taxon>Pseudomonadati</taxon>
        <taxon>Bdellovibrionota</taxon>
        <taxon>Bacteriovoracia</taxon>
        <taxon>Bacteriovoracales</taxon>
        <taxon>Halobacteriovoraceae</taxon>
        <taxon>Halobacteriovorax</taxon>
    </lineage>
</organism>
<dbReference type="SUPFAM" id="SSF55729">
    <property type="entry name" value="Acyl-CoA N-acyltransferases (Nat)"/>
    <property type="match status" value="1"/>
</dbReference>
<dbReference type="AlphaFoldDB" id="E1X5F3"/>
<name>E1X5F3_HALMS</name>
<dbReference type="EMBL" id="FQ312005">
    <property type="protein sequence ID" value="CBW27274.1"/>
    <property type="molecule type" value="Genomic_DNA"/>
</dbReference>
<dbReference type="STRING" id="862908.BMS_2483"/>
<dbReference type="PATRIC" id="fig|862908.3.peg.2367"/>
<gene>
    <name evidence="2" type="ordered locus">BMS_2483</name>
</gene>
<sequence length="179" mass="20691">MIIETERLILRQWKDSDIDPFVKLNLDEETMKFFPSTYARDVSEKLINREIERISKDDIGLLAVELKETGEFIGFIGLARPSYETHFTPCTEIGWRIYKDFWGKGYASEGARAVLDFAFEELGLEEVVSFTSRLNLASIRVMEKIGMVRDTDGDFKHPMVEDDSELKDHVLFRVRSVNG</sequence>
<evidence type="ECO:0000259" key="1">
    <source>
        <dbReference type="PROSITE" id="PS51186"/>
    </source>
</evidence>
<keyword evidence="3" id="KW-1185">Reference proteome</keyword>
<dbReference type="HOGENOM" id="CLU_013985_3_1_7"/>
<accession>E1X5F3</accession>
<dbReference type="GO" id="GO:0016747">
    <property type="term" value="F:acyltransferase activity, transferring groups other than amino-acyl groups"/>
    <property type="evidence" value="ECO:0007669"/>
    <property type="project" value="InterPro"/>
</dbReference>
<dbReference type="eggNOG" id="COG1670">
    <property type="taxonomic scope" value="Bacteria"/>
</dbReference>
<dbReference type="OrthoDB" id="9804153at2"/>
<reference evidence="3" key="1">
    <citation type="journal article" date="2013" name="ISME J.">
        <title>A small predatory core genome in the divergent marine Bacteriovorax marinus SJ and the terrestrial Bdellovibrio bacteriovorus.</title>
        <authorList>
            <person name="Crossman L.C."/>
            <person name="Chen H."/>
            <person name="Cerdeno-Tarraga A.M."/>
            <person name="Brooks K."/>
            <person name="Quail M.A."/>
            <person name="Pineiro S.A."/>
            <person name="Hobley L."/>
            <person name="Sockett R.E."/>
            <person name="Bentley S.D."/>
            <person name="Parkhill J."/>
            <person name="Williams H.N."/>
            <person name="Stine O.C."/>
        </authorList>
    </citation>
    <scope>NUCLEOTIDE SEQUENCE [LARGE SCALE GENOMIC DNA]</scope>
    <source>
        <strain evidence="3">ATCC BAA-682 / DSM 15412 / SJ</strain>
    </source>
</reference>
<dbReference type="PANTHER" id="PTHR43792">
    <property type="entry name" value="GNAT FAMILY, PUTATIVE (AFU_ORTHOLOGUE AFUA_3G00765)-RELATED-RELATED"/>
    <property type="match status" value="1"/>
</dbReference>
<dbReference type="KEGG" id="bmx:BMS_2483"/>
<dbReference type="InterPro" id="IPR000182">
    <property type="entry name" value="GNAT_dom"/>
</dbReference>
<feature type="domain" description="N-acetyltransferase" evidence="1">
    <location>
        <begin position="8"/>
        <end position="167"/>
    </location>
</feature>
<keyword evidence="2" id="KW-0808">Transferase</keyword>
<dbReference type="InterPro" id="IPR051531">
    <property type="entry name" value="N-acetyltransferase"/>
</dbReference>